<dbReference type="InterPro" id="IPR003660">
    <property type="entry name" value="HAMP_dom"/>
</dbReference>
<evidence type="ECO:0000256" key="2">
    <source>
        <dbReference type="ARBA" id="ARBA00022475"/>
    </source>
</evidence>
<dbReference type="Gene3D" id="6.10.340.10">
    <property type="match status" value="1"/>
</dbReference>
<feature type="transmembrane region" description="Helical" evidence="7">
    <location>
        <begin position="20"/>
        <end position="39"/>
    </location>
</feature>
<dbReference type="InterPro" id="IPR036890">
    <property type="entry name" value="HATPase_C_sf"/>
</dbReference>
<keyword evidence="10" id="KW-1185">Reference proteome</keyword>
<dbReference type="Pfam" id="PF00672">
    <property type="entry name" value="HAMP"/>
    <property type="match status" value="1"/>
</dbReference>
<dbReference type="AlphaFoldDB" id="A0A7X0SJZ0"/>
<feature type="transmembrane region" description="Helical" evidence="7">
    <location>
        <begin position="302"/>
        <end position="322"/>
    </location>
</feature>
<dbReference type="Pfam" id="PF02518">
    <property type="entry name" value="HATPase_c"/>
    <property type="match status" value="1"/>
</dbReference>
<dbReference type="InterPro" id="IPR010559">
    <property type="entry name" value="Sig_transdc_His_kin_internal"/>
</dbReference>
<keyword evidence="4" id="KW-0808">Transferase</keyword>
<dbReference type="PROSITE" id="PS50885">
    <property type="entry name" value="HAMP"/>
    <property type="match status" value="1"/>
</dbReference>
<dbReference type="Pfam" id="PF06580">
    <property type="entry name" value="His_kinase"/>
    <property type="match status" value="1"/>
</dbReference>
<evidence type="ECO:0000256" key="1">
    <source>
        <dbReference type="ARBA" id="ARBA00004651"/>
    </source>
</evidence>
<dbReference type="GO" id="GO:0005886">
    <property type="term" value="C:plasma membrane"/>
    <property type="evidence" value="ECO:0007669"/>
    <property type="project" value="UniProtKB-SubCell"/>
</dbReference>
<evidence type="ECO:0000313" key="10">
    <source>
        <dbReference type="Proteomes" id="UP000564644"/>
    </source>
</evidence>
<evidence type="ECO:0000256" key="6">
    <source>
        <dbReference type="ARBA" id="ARBA00023136"/>
    </source>
</evidence>
<dbReference type="InterPro" id="IPR050640">
    <property type="entry name" value="Bact_2-comp_sensor_kinase"/>
</dbReference>
<evidence type="ECO:0000259" key="8">
    <source>
        <dbReference type="PROSITE" id="PS50885"/>
    </source>
</evidence>
<protein>
    <submittedName>
        <fullName evidence="9">Sensor histidine kinase</fullName>
    </submittedName>
</protein>
<evidence type="ECO:0000313" key="9">
    <source>
        <dbReference type="EMBL" id="MBB6731246.1"/>
    </source>
</evidence>
<evidence type="ECO:0000256" key="3">
    <source>
        <dbReference type="ARBA" id="ARBA00022553"/>
    </source>
</evidence>
<evidence type="ECO:0000256" key="4">
    <source>
        <dbReference type="ARBA" id="ARBA00022679"/>
    </source>
</evidence>
<gene>
    <name evidence="9" type="ORF">H7C18_10035</name>
</gene>
<dbReference type="SUPFAM" id="SSF158472">
    <property type="entry name" value="HAMP domain-like"/>
    <property type="match status" value="1"/>
</dbReference>
<dbReference type="CDD" id="cd06225">
    <property type="entry name" value="HAMP"/>
    <property type="match status" value="1"/>
</dbReference>
<comment type="caution">
    <text evidence="9">The sequence shown here is derived from an EMBL/GenBank/DDBJ whole genome shotgun (WGS) entry which is preliminary data.</text>
</comment>
<dbReference type="PANTHER" id="PTHR34220">
    <property type="entry name" value="SENSOR HISTIDINE KINASE YPDA"/>
    <property type="match status" value="1"/>
</dbReference>
<dbReference type="Proteomes" id="UP000564644">
    <property type="component" value="Unassembled WGS sequence"/>
</dbReference>
<organism evidence="9 10">
    <name type="scientific">Cohnella zeiphila</name>
    <dbReference type="NCBI Taxonomy" id="2761120"/>
    <lineage>
        <taxon>Bacteria</taxon>
        <taxon>Bacillati</taxon>
        <taxon>Bacillota</taxon>
        <taxon>Bacilli</taxon>
        <taxon>Bacillales</taxon>
        <taxon>Paenibacillaceae</taxon>
        <taxon>Cohnella</taxon>
    </lineage>
</organism>
<evidence type="ECO:0000256" key="5">
    <source>
        <dbReference type="ARBA" id="ARBA00022777"/>
    </source>
</evidence>
<dbReference type="RefSeq" id="WP_185128921.1">
    <property type="nucleotide sequence ID" value="NZ_JACJVO010000010.1"/>
</dbReference>
<proteinExistence type="predicted"/>
<sequence length="591" mass="66685">MRLRRLILRFNDMKLRNKIVLAYILFLMLPIVLVGLGVVRQYRESALDKAIEQTENSVARVESRTEETLSVASDLSARLKLNKDMEKIATTRFESVSDIVDAYSGFDIFETYLTFNPEISWIKLYAANPTLIDNWEFIPTSPDVENSFWYQAALKHPGLLGWYDFPAESRKANSNLSLVSSVYFQESHKFGVLALDINTNYLNTMLEQEDSETVLLDGRGVVVASNSPDFVGKELSKTRLGPTLAEDGPGTYEMTVDGVLSKVVIDEFLPENSFTKLKIISIFSVGSIVKEANRINTVGMEVIALFAVLSVLIIYLICSLVTNRLRRFSRQISKVSIGNFDAELTVEGKDEIGQISRQFNQMVANIKDLMEELKVSHKHSSELERKQSEIKLKMLANQINPHFLYNALESIRMKAHIRGEKDISRTVKLLGKLLRKNLDLTGGKISLGEEIDMVECYLEIQKFRHEERLRYKIEIEPGAEQARLLPLLIQPLVENSVIHGLEANIDGGEVKVVAELRRGGLEVTVSDDGVGIPAGKLKAIRRSLMEQESSRIGLHNVQQRLLLTYGPNSGLRIESEPHSGTRISFWIPLEE</sequence>
<keyword evidence="7" id="KW-1133">Transmembrane helix</keyword>
<dbReference type="GO" id="GO:0000155">
    <property type="term" value="F:phosphorelay sensor kinase activity"/>
    <property type="evidence" value="ECO:0007669"/>
    <property type="project" value="InterPro"/>
</dbReference>
<reference evidence="9 10" key="1">
    <citation type="submission" date="2020-08" db="EMBL/GenBank/DDBJ databases">
        <title>Cohnella phylogeny.</title>
        <authorList>
            <person name="Dunlap C."/>
        </authorList>
    </citation>
    <scope>NUCLEOTIDE SEQUENCE [LARGE SCALE GENOMIC DNA]</scope>
    <source>
        <strain evidence="9 10">CBP 2801</strain>
    </source>
</reference>
<dbReference type="SUPFAM" id="SSF55874">
    <property type="entry name" value="ATPase domain of HSP90 chaperone/DNA topoisomerase II/histidine kinase"/>
    <property type="match status" value="1"/>
</dbReference>
<feature type="domain" description="HAMP" evidence="8">
    <location>
        <begin position="319"/>
        <end position="371"/>
    </location>
</feature>
<evidence type="ECO:0000256" key="7">
    <source>
        <dbReference type="SAM" id="Phobius"/>
    </source>
</evidence>
<dbReference type="PANTHER" id="PTHR34220:SF7">
    <property type="entry name" value="SENSOR HISTIDINE KINASE YPDA"/>
    <property type="match status" value="1"/>
</dbReference>
<accession>A0A7X0SJZ0</accession>
<dbReference type="InterPro" id="IPR003594">
    <property type="entry name" value="HATPase_dom"/>
</dbReference>
<keyword evidence="6 7" id="KW-0472">Membrane</keyword>
<keyword evidence="3" id="KW-0597">Phosphoprotein</keyword>
<comment type="subcellular location">
    <subcellularLocation>
        <location evidence="1">Cell membrane</location>
        <topology evidence="1">Multi-pass membrane protein</topology>
    </subcellularLocation>
</comment>
<dbReference type="Gene3D" id="3.30.565.10">
    <property type="entry name" value="Histidine kinase-like ATPase, C-terminal domain"/>
    <property type="match status" value="1"/>
</dbReference>
<dbReference type="EMBL" id="JACJVO010000010">
    <property type="protein sequence ID" value="MBB6731246.1"/>
    <property type="molecule type" value="Genomic_DNA"/>
</dbReference>
<keyword evidence="2" id="KW-1003">Cell membrane</keyword>
<dbReference type="SMART" id="SM00387">
    <property type="entry name" value="HATPase_c"/>
    <property type="match status" value="1"/>
</dbReference>
<keyword evidence="5 9" id="KW-0418">Kinase</keyword>
<keyword evidence="7" id="KW-0812">Transmembrane</keyword>
<name>A0A7X0SJZ0_9BACL</name>
<dbReference type="SMART" id="SM00304">
    <property type="entry name" value="HAMP"/>
    <property type="match status" value="1"/>
</dbReference>